<organism evidence="2">
    <name type="scientific">Tanacetum cinerariifolium</name>
    <name type="common">Dalmatian daisy</name>
    <name type="synonym">Chrysanthemum cinerariifolium</name>
    <dbReference type="NCBI Taxonomy" id="118510"/>
    <lineage>
        <taxon>Eukaryota</taxon>
        <taxon>Viridiplantae</taxon>
        <taxon>Streptophyta</taxon>
        <taxon>Embryophyta</taxon>
        <taxon>Tracheophyta</taxon>
        <taxon>Spermatophyta</taxon>
        <taxon>Magnoliopsida</taxon>
        <taxon>eudicotyledons</taxon>
        <taxon>Gunneridae</taxon>
        <taxon>Pentapetalae</taxon>
        <taxon>asterids</taxon>
        <taxon>campanulids</taxon>
        <taxon>Asterales</taxon>
        <taxon>Asteraceae</taxon>
        <taxon>Asteroideae</taxon>
        <taxon>Anthemideae</taxon>
        <taxon>Anthemidinae</taxon>
        <taxon>Tanacetum</taxon>
    </lineage>
</organism>
<evidence type="ECO:0000256" key="1">
    <source>
        <dbReference type="SAM" id="MobiDB-lite"/>
    </source>
</evidence>
<protein>
    <submittedName>
        <fullName evidence="2">Uncharacterized protein</fullName>
    </submittedName>
</protein>
<accession>A0A699WMK8</accession>
<gene>
    <name evidence="2" type="ORF">Tci_920352</name>
</gene>
<feature type="non-terminal residue" evidence="2">
    <location>
        <position position="1"/>
    </location>
</feature>
<reference evidence="2" key="1">
    <citation type="journal article" date="2019" name="Sci. Rep.">
        <title>Draft genome of Tanacetum cinerariifolium, the natural source of mosquito coil.</title>
        <authorList>
            <person name="Yamashiro T."/>
            <person name="Shiraishi A."/>
            <person name="Satake H."/>
            <person name="Nakayama K."/>
        </authorList>
    </citation>
    <scope>NUCLEOTIDE SEQUENCE</scope>
</reference>
<dbReference type="EMBL" id="BKCJ011721160">
    <property type="protein sequence ID" value="GFD48383.1"/>
    <property type="molecule type" value="Genomic_DNA"/>
</dbReference>
<proteinExistence type="predicted"/>
<evidence type="ECO:0000313" key="2">
    <source>
        <dbReference type="EMBL" id="GFD48383.1"/>
    </source>
</evidence>
<comment type="caution">
    <text evidence="2">The sequence shown here is derived from an EMBL/GenBank/DDBJ whole genome shotgun (WGS) entry which is preliminary data.</text>
</comment>
<dbReference type="AlphaFoldDB" id="A0A699WMK8"/>
<feature type="region of interest" description="Disordered" evidence="1">
    <location>
        <begin position="20"/>
        <end position="82"/>
    </location>
</feature>
<sequence length="82" mass="9589">RNSDYYKKYLEMNARKPYQLNNMTGEEVRKKKKDSQVGKFKHPAPAKQPKPAKKKTSKPTPSKKICKQKRSDHLVDEEDEQG</sequence>
<name>A0A699WMK8_TANCI</name>
<feature type="compositionally biased region" description="Basic residues" evidence="1">
    <location>
        <begin position="39"/>
        <end position="57"/>
    </location>
</feature>